<dbReference type="PANTHER" id="PTHR36888:SF2">
    <property type="entry name" value="TETRATRICOPEPTIDE REPEAT (TPR)-LIKE SUPERFAMILY PROTEIN"/>
    <property type="match status" value="1"/>
</dbReference>
<dbReference type="PANTHER" id="PTHR36888">
    <property type="entry name" value="TETRATRICOPEPTIDE-LIKE HELICAL DOMAIN-CONTAINING PROTEIN-RELATED"/>
    <property type="match status" value="1"/>
</dbReference>
<feature type="compositionally biased region" description="Low complexity" evidence="2">
    <location>
        <begin position="430"/>
        <end position="450"/>
    </location>
</feature>
<feature type="compositionally biased region" description="Acidic residues" evidence="2">
    <location>
        <begin position="407"/>
        <end position="416"/>
    </location>
</feature>
<proteinExistence type="predicted"/>
<dbReference type="Proteomes" id="UP001465755">
    <property type="component" value="Unassembled WGS sequence"/>
</dbReference>
<keyword evidence="3" id="KW-0472">Membrane</keyword>
<name>A0AAW1NRA1_9CHLO</name>
<dbReference type="Gene3D" id="1.25.40.10">
    <property type="entry name" value="Tetratricopeptide repeat domain"/>
    <property type="match status" value="1"/>
</dbReference>
<organism evidence="4 5">
    <name type="scientific">Symbiochloris irregularis</name>
    <dbReference type="NCBI Taxonomy" id="706552"/>
    <lineage>
        <taxon>Eukaryota</taxon>
        <taxon>Viridiplantae</taxon>
        <taxon>Chlorophyta</taxon>
        <taxon>core chlorophytes</taxon>
        <taxon>Trebouxiophyceae</taxon>
        <taxon>Trebouxiales</taxon>
        <taxon>Trebouxiaceae</taxon>
        <taxon>Symbiochloris</taxon>
    </lineage>
</organism>
<evidence type="ECO:0000313" key="4">
    <source>
        <dbReference type="EMBL" id="KAK9791583.1"/>
    </source>
</evidence>
<dbReference type="AlphaFoldDB" id="A0AAW1NRA1"/>
<reference evidence="4 5" key="1">
    <citation type="journal article" date="2024" name="Nat. Commun.">
        <title>Phylogenomics reveals the evolutionary origins of lichenization in chlorophyte algae.</title>
        <authorList>
            <person name="Puginier C."/>
            <person name="Libourel C."/>
            <person name="Otte J."/>
            <person name="Skaloud P."/>
            <person name="Haon M."/>
            <person name="Grisel S."/>
            <person name="Petersen M."/>
            <person name="Berrin J.G."/>
            <person name="Delaux P.M."/>
            <person name="Dal Grande F."/>
            <person name="Keller J."/>
        </authorList>
    </citation>
    <scope>NUCLEOTIDE SEQUENCE [LARGE SCALE GENOMIC DNA]</scope>
    <source>
        <strain evidence="4 5">SAG 2036</strain>
    </source>
</reference>
<dbReference type="EMBL" id="JALJOQ010000175">
    <property type="protein sequence ID" value="KAK9791583.1"/>
    <property type="molecule type" value="Genomic_DNA"/>
</dbReference>
<feature type="region of interest" description="Disordered" evidence="2">
    <location>
        <begin position="430"/>
        <end position="454"/>
    </location>
</feature>
<keyword evidence="3" id="KW-0812">Transmembrane</keyword>
<feature type="compositionally biased region" description="Low complexity" evidence="2">
    <location>
        <begin position="379"/>
        <end position="401"/>
    </location>
</feature>
<feature type="transmembrane region" description="Helical" evidence="3">
    <location>
        <begin position="20"/>
        <end position="38"/>
    </location>
</feature>
<keyword evidence="1" id="KW-0175">Coiled coil</keyword>
<protein>
    <submittedName>
        <fullName evidence="4">Uncharacterized protein</fullName>
    </submittedName>
</protein>
<feature type="region of interest" description="Disordered" evidence="2">
    <location>
        <begin position="373"/>
        <end position="418"/>
    </location>
</feature>
<evidence type="ECO:0000256" key="3">
    <source>
        <dbReference type="SAM" id="Phobius"/>
    </source>
</evidence>
<comment type="caution">
    <text evidence="4">The sequence shown here is derived from an EMBL/GenBank/DDBJ whole genome shotgun (WGS) entry which is preliminary data.</text>
</comment>
<dbReference type="InterPro" id="IPR011990">
    <property type="entry name" value="TPR-like_helical_dom_sf"/>
</dbReference>
<feature type="region of interest" description="Disordered" evidence="2">
    <location>
        <begin position="502"/>
        <end position="534"/>
    </location>
</feature>
<gene>
    <name evidence="4" type="ORF">WJX73_003017</name>
</gene>
<evidence type="ECO:0000256" key="2">
    <source>
        <dbReference type="SAM" id="MobiDB-lite"/>
    </source>
</evidence>
<keyword evidence="3" id="KW-1133">Transmembrane helix</keyword>
<dbReference type="SUPFAM" id="SSF48452">
    <property type="entry name" value="TPR-like"/>
    <property type="match status" value="1"/>
</dbReference>
<evidence type="ECO:0000256" key="1">
    <source>
        <dbReference type="SAM" id="Coils"/>
    </source>
</evidence>
<sequence length="816" mass="87417">MGEREASASTVISGWRERAWSAVSTGACLASVAGAVGFFLTSEALLLGAPVALPLIALVASKQQQKLRAEALAQHLQTVLDSTATPAQVQTSTDWVVAQLQEISKASDQASAAQMRALHNKLGSLEGTILSAGRSAHAAASNVQSSTGRLADANSKQLHSLRGQLLRDISELLPEATSDPMPLLRRLDRRLQGLEDKLASMEAEETGALRNARRDIEVALQDAEVALQATVRTETDIAAQQELAIQAAAGRPVVLGDTQWNALGTRLTAMGAQIKALEQLPTQTAAQIDGLSRQGSMEGRVALTELLDPLVKELKQLQGIVQSQGVPASNGDDAALTAELSNSIASLQSMSGQLQSLSQPLLDMMMRQDRLDSLRSAEAESSSADAPAAAAASRTPQPDAAPVAEPQDADLQESEDDRQRAYERMQALLASKTSSSEVGSGASSTSATPSRTQWDSFSVVESNAEEDVYLDNSSYYAPGYQEAPTAPVPLPPWSDRLQEDDAALNEPQQSSWQHPPAEPAQSSNGLLERAEQSAPLQEDLQQFYNAEPDAALRQGRAPWQYNSEEHRSHRERDQGWGDYEGLLDRGGKLLRHARRGVKAGADLGAIDACLQDTLECFKAAAEIEGSDSRSLGNWGITLLEYGQHKRSYLSMLEADSADQGQQSNGADGFEALGASRMRLRSEARQALVRAGQLFKEVVLADEEDMGPVSRRSLVHWAKALCLRADLADNHQDARQLWQSAVDKLQAVISADPSNASALRAAGLALMDLAALPDAPASDLLQDAKAYLKEVSSSNPTDEVVQSALQRCQQQLRSTVA</sequence>
<accession>A0AAW1NRA1</accession>
<feature type="coiled-coil region" evidence="1">
    <location>
        <begin position="184"/>
        <end position="229"/>
    </location>
</feature>
<keyword evidence="5" id="KW-1185">Reference proteome</keyword>
<evidence type="ECO:0000313" key="5">
    <source>
        <dbReference type="Proteomes" id="UP001465755"/>
    </source>
</evidence>